<feature type="non-terminal residue" evidence="1">
    <location>
        <position position="208"/>
    </location>
</feature>
<comment type="caution">
    <text evidence="1">The sequence shown here is derived from an EMBL/GenBank/DDBJ whole genome shotgun (WGS) entry which is preliminary data.</text>
</comment>
<dbReference type="OrthoDB" id="365379at2759"/>
<name>A0A8S1IYG0_9CHLO</name>
<sequence>VDCLRKWASARRVPLCPLCAAPIHTIVLPDGEEEPVVPSTARADEEEPDLACLDHTYFLSETQRLLSRAEVAQNNIYREAFGAGRKGSNKAEHAVATLGDVISSLLNHRHQLELEFPFGANELLQELYSLDSIVQSVQAGTWERCVQKQVLLEISMFFSGLGPCFRSVGMTGCLDVQVQAMLFILLHLVFILLAPARQDSEIGVLCSD</sequence>
<keyword evidence="2" id="KW-1185">Reference proteome</keyword>
<dbReference type="EMBL" id="CAJHUC010000893">
    <property type="protein sequence ID" value="CAD7698844.1"/>
    <property type="molecule type" value="Genomic_DNA"/>
</dbReference>
<protein>
    <submittedName>
        <fullName evidence="1">Uncharacterized protein</fullName>
    </submittedName>
</protein>
<organism evidence="1 2">
    <name type="scientific">Ostreobium quekettii</name>
    <dbReference type="NCBI Taxonomy" id="121088"/>
    <lineage>
        <taxon>Eukaryota</taxon>
        <taxon>Viridiplantae</taxon>
        <taxon>Chlorophyta</taxon>
        <taxon>core chlorophytes</taxon>
        <taxon>Ulvophyceae</taxon>
        <taxon>TCBD clade</taxon>
        <taxon>Bryopsidales</taxon>
        <taxon>Ostreobineae</taxon>
        <taxon>Ostreobiaceae</taxon>
        <taxon>Ostreobium</taxon>
    </lineage>
</organism>
<dbReference type="Proteomes" id="UP000708148">
    <property type="component" value="Unassembled WGS sequence"/>
</dbReference>
<gene>
    <name evidence="1" type="ORF">OSTQU699_LOCUS4203</name>
</gene>
<accession>A0A8S1IYG0</accession>
<evidence type="ECO:0000313" key="1">
    <source>
        <dbReference type="EMBL" id="CAD7698844.1"/>
    </source>
</evidence>
<evidence type="ECO:0000313" key="2">
    <source>
        <dbReference type="Proteomes" id="UP000708148"/>
    </source>
</evidence>
<dbReference type="AlphaFoldDB" id="A0A8S1IYG0"/>
<reference evidence="1" key="1">
    <citation type="submission" date="2020-12" db="EMBL/GenBank/DDBJ databases">
        <authorList>
            <person name="Iha C."/>
        </authorList>
    </citation>
    <scope>NUCLEOTIDE SEQUENCE</scope>
</reference>
<proteinExistence type="predicted"/>